<reference evidence="2" key="2">
    <citation type="submission" date="2016-04" db="EMBL/GenBank/DDBJ databases">
        <title>Complete Genome and Plasmid Sequences for Rhodococcus fascians D188 and Draft Sequences for Rhodococcus spp. Isolates PBTS 1 and PBTS 2.</title>
        <authorList>
            <person name="Stamer R."/>
            <person name="Vereecke D."/>
            <person name="Zhang Y."/>
            <person name="Schilkey F."/>
            <person name="Devitt N."/>
            <person name="Randall J."/>
        </authorList>
    </citation>
    <scope>NUCLEOTIDE SEQUENCE [LARGE SCALE GENOMIC DNA]</scope>
    <source>
        <strain evidence="2">PBTS2</strain>
    </source>
</reference>
<protein>
    <recommendedName>
        <fullName evidence="3">3-methyladenine DNA glycosylase</fullName>
    </recommendedName>
</protein>
<organism evidence="1 2">
    <name type="scientific">Rhodococcoides fascians</name>
    <name type="common">Rhodococcus fascians</name>
    <dbReference type="NCBI Taxonomy" id="1828"/>
    <lineage>
        <taxon>Bacteria</taxon>
        <taxon>Bacillati</taxon>
        <taxon>Actinomycetota</taxon>
        <taxon>Actinomycetes</taxon>
        <taxon>Mycobacteriales</taxon>
        <taxon>Nocardiaceae</taxon>
        <taxon>Rhodococcoides</taxon>
    </lineage>
</organism>
<name>A0A143QRE5_RHOFA</name>
<dbReference type="EMBL" id="CP015220">
    <property type="protein sequence ID" value="AMY25366.1"/>
    <property type="molecule type" value="Genomic_DNA"/>
</dbReference>
<keyword evidence="2" id="KW-1185">Reference proteome</keyword>
<proteinExistence type="predicted"/>
<accession>A0A143QRE5</accession>
<dbReference type="AlphaFoldDB" id="A0A143QRE5"/>
<gene>
    <name evidence="1" type="ORF">A3Q41_04085</name>
</gene>
<dbReference type="Proteomes" id="UP000076038">
    <property type="component" value="Chromosome"/>
</dbReference>
<evidence type="ECO:0008006" key="3">
    <source>
        <dbReference type="Google" id="ProtNLM"/>
    </source>
</evidence>
<dbReference type="PATRIC" id="fig|1653479.3.peg.4141"/>
<sequence length="304" mass="33893">MGESATLTEAEWTARRDAHSARVESLVGSYLVDRGHGNVHPVVDFLFTYYSHRPGQLRRWNPGHGTVLTGDRARDFAEFASYEQVETADGPGFRVRSDLLERRRPSIEFVLGLLSATRERPPLLGCFGLHEWAMVYRGGDSAVRHSQVPLRLGHEGTDAVVDSMTLRCTHYDAYRFFTEDAVPRNALALSPESRLGSEQPGCIHASMDLYKWCYKLGPLIDSEFVTDCFELALEARTIDMRASPYDLSEYHLDPIRIETAVGRAEYVRAQGELSEKAAPLRSALVDRCRNLLTGGGFGVGPTAE</sequence>
<evidence type="ECO:0000313" key="1">
    <source>
        <dbReference type="EMBL" id="AMY25366.1"/>
    </source>
</evidence>
<evidence type="ECO:0000313" key="2">
    <source>
        <dbReference type="Proteomes" id="UP000076038"/>
    </source>
</evidence>
<dbReference type="OrthoDB" id="9790578at2"/>
<dbReference type="RefSeq" id="WP_032372393.1">
    <property type="nucleotide sequence ID" value="NZ_CP015220.1"/>
</dbReference>
<dbReference type="KEGG" id="rhs:A3Q41_04085"/>
<reference evidence="1 2" key="1">
    <citation type="journal article" date="2016" name="Genome Announc.">
        <title>Complete Genome and Plasmid Sequences for Rhodococcus fascians D188 and Draft Sequences for Rhodococcus Isolates PBTS 1 and PBTS 2.</title>
        <authorList>
            <person name="Stamler R.A."/>
            <person name="Vereecke D."/>
            <person name="Zhang Y."/>
            <person name="Schilkey F."/>
            <person name="Devitt N."/>
            <person name="Randall J.J."/>
        </authorList>
    </citation>
    <scope>NUCLEOTIDE SEQUENCE [LARGE SCALE GENOMIC DNA]</scope>
    <source>
        <strain evidence="1 2">PBTS2</strain>
    </source>
</reference>